<proteinExistence type="predicted"/>
<dbReference type="RefSeq" id="WP_227702119.1">
    <property type="nucleotide sequence ID" value="NZ_CP123000.1"/>
</dbReference>
<evidence type="ECO:0000313" key="2">
    <source>
        <dbReference type="EMBL" id="WGI69094.1"/>
    </source>
</evidence>
<sequence>MIIKSAREMIRRKSTRDGGVKMYPLLDHDDFAKSRKALMATAAFLLLINHLQIVGDSVTVSGLTLRVDRSAVIGFGSLFLAYFSYVFIVRALEQYFSTRVAEVHQDLLQLMEEVKQFYGERALIGKEEEFRGRASARMSDINRISRFIRISVMLGLEVAPPILFAVYTVYAVGAGAAISSFLRLV</sequence>
<evidence type="ECO:0008006" key="4">
    <source>
        <dbReference type="Google" id="ProtNLM"/>
    </source>
</evidence>
<organism evidence="2 3">
    <name type="scientific">Neorhizobium petrolearium</name>
    <dbReference type="NCBI Taxonomy" id="515361"/>
    <lineage>
        <taxon>Bacteria</taxon>
        <taxon>Pseudomonadati</taxon>
        <taxon>Pseudomonadota</taxon>
        <taxon>Alphaproteobacteria</taxon>
        <taxon>Hyphomicrobiales</taxon>
        <taxon>Rhizobiaceae</taxon>
        <taxon>Rhizobium/Agrobacterium group</taxon>
        <taxon>Neorhizobium</taxon>
    </lineage>
</organism>
<protein>
    <recommendedName>
        <fullName evidence="4">ABC transmembrane type-1 domain-containing protein</fullName>
    </recommendedName>
</protein>
<accession>A0ABY8M607</accession>
<evidence type="ECO:0000313" key="3">
    <source>
        <dbReference type="Proteomes" id="UP001227095"/>
    </source>
</evidence>
<dbReference type="EMBL" id="CP123000">
    <property type="protein sequence ID" value="WGI69094.1"/>
    <property type="molecule type" value="Genomic_DNA"/>
</dbReference>
<dbReference type="Proteomes" id="UP001227095">
    <property type="component" value="Chromosome"/>
</dbReference>
<keyword evidence="1" id="KW-1133">Transmembrane helix</keyword>
<reference evidence="2 3" key="1">
    <citation type="submission" date="2023-04" db="EMBL/GenBank/DDBJ databases">
        <title>Neorhizobium petrolearium OS53, complete genome.</title>
        <authorList>
            <person name="Yu T."/>
        </authorList>
    </citation>
    <scope>NUCLEOTIDE SEQUENCE [LARGE SCALE GENOMIC DNA]</scope>
    <source>
        <strain evidence="2 3">OS53</strain>
    </source>
</reference>
<feature type="transmembrane region" description="Helical" evidence="1">
    <location>
        <begin position="71"/>
        <end position="89"/>
    </location>
</feature>
<keyword evidence="1" id="KW-0472">Membrane</keyword>
<keyword evidence="1" id="KW-0812">Transmembrane</keyword>
<evidence type="ECO:0000256" key="1">
    <source>
        <dbReference type="SAM" id="Phobius"/>
    </source>
</evidence>
<keyword evidence="3" id="KW-1185">Reference proteome</keyword>
<name>A0ABY8M607_9HYPH</name>
<gene>
    <name evidence="2" type="ORF">QEO92_03105</name>
</gene>
<feature type="transmembrane region" description="Helical" evidence="1">
    <location>
        <begin position="147"/>
        <end position="170"/>
    </location>
</feature>